<proteinExistence type="predicted"/>
<dbReference type="Proteomes" id="UP001390339">
    <property type="component" value="Unassembled WGS sequence"/>
</dbReference>
<organism evidence="2 3">
    <name type="scientific">Apiospora arundinis</name>
    <dbReference type="NCBI Taxonomy" id="335852"/>
    <lineage>
        <taxon>Eukaryota</taxon>
        <taxon>Fungi</taxon>
        <taxon>Dikarya</taxon>
        <taxon>Ascomycota</taxon>
        <taxon>Pezizomycotina</taxon>
        <taxon>Sordariomycetes</taxon>
        <taxon>Xylariomycetidae</taxon>
        <taxon>Amphisphaeriales</taxon>
        <taxon>Apiosporaceae</taxon>
        <taxon>Apiospora</taxon>
    </lineage>
</organism>
<sequence>MVLNVNPVKIRQNRSLGGVEGSLYSYAAELAVLGEVEFARNLVSVLYKEGSPTGMFSHADRRLALAWELSGQGPDGATEEGVRQTAEEMREVYGAVSSGKQITFDRKGLEKCLAILRNRSDIEKARGPDAIFVIALDISLRVNGDIQNHRTGTAMSLRSGTQIPKVPEEDMDARRLRVSNLDETSAELVKELVANWQKRPADHFLIAEKLWPYYCRGLFADATGISAEDLKSKGERLVQAFSDRLSYGYMANGLETKTTRDLLEIGEKNTLRGPGLEHWEASGDDIPETYFTQPVTSEQVAELEIRLETNLPQDYKEFLSITNGFGSGTVLEDGIYNGYFPDPELYAIDKVAWLSEEWVGLPCELLEIPREIEDPYRKEMKDWDSWDTAMPLLDRVVHVGRRDIDDLWLVPPKLVQEAKESYLKMLENGDEMQQKILRRAMGDFAGSMEAFESLEWCCVKNSSGGSACRTFYPSFRAYLEDVVDQSAECRASSR</sequence>
<dbReference type="EMBL" id="JAPCWZ010000007">
    <property type="protein sequence ID" value="KAK8856329.1"/>
    <property type="molecule type" value="Genomic_DNA"/>
</dbReference>
<feature type="domain" description="Knr4/Smi1-like" evidence="1">
    <location>
        <begin position="294"/>
        <end position="361"/>
    </location>
</feature>
<dbReference type="SUPFAM" id="SSF160631">
    <property type="entry name" value="SMI1/KNR4-like"/>
    <property type="match status" value="1"/>
</dbReference>
<gene>
    <name evidence="2" type="ORF">PGQ11_012241</name>
</gene>
<dbReference type="InterPro" id="IPR037883">
    <property type="entry name" value="Knr4/Smi1-like_sf"/>
</dbReference>
<dbReference type="Gene3D" id="3.40.1580.10">
    <property type="entry name" value="SMI1/KNR4-like"/>
    <property type="match status" value="1"/>
</dbReference>
<accession>A0ABR2I1U7</accession>
<evidence type="ECO:0000313" key="3">
    <source>
        <dbReference type="Proteomes" id="UP001390339"/>
    </source>
</evidence>
<dbReference type="Pfam" id="PF09346">
    <property type="entry name" value="SMI1_KNR4"/>
    <property type="match status" value="1"/>
</dbReference>
<keyword evidence="3" id="KW-1185">Reference proteome</keyword>
<protein>
    <recommendedName>
        <fullName evidence="1">Knr4/Smi1-like domain-containing protein</fullName>
    </recommendedName>
</protein>
<evidence type="ECO:0000313" key="2">
    <source>
        <dbReference type="EMBL" id="KAK8856329.1"/>
    </source>
</evidence>
<name>A0ABR2I1U7_9PEZI</name>
<comment type="caution">
    <text evidence="2">The sequence shown here is derived from an EMBL/GenBank/DDBJ whole genome shotgun (WGS) entry which is preliminary data.</text>
</comment>
<dbReference type="InterPro" id="IPR018958">
    <property type="entry name" value="Knr4/Smi1-like_dom"/>
</dbReference>
<reference evidence="2 3" key="1">
    <citation type="journal article" date="2024" name="IMA Fungus">
        <title>Apiospora arundinis, a panoply of carbohydrate-active enzymes and secondary metabolites.</title>
        <authorList>
            <person name="Sorensen T."/>
            <person name="Petersen C."/>
            <person name="Muurmann A.T."/>
            <person name="Christiansen J.V."/>
            <person name="Brundto M.L."/>
            <person name="Overgaard C.K."/>
            <person name="Boysen A.T."/>
            <person name="Wollenberg R.D."/>
            <person name="Larsen T.O."/>
            <person name="Sorensen J.L."/>
            <person name="Nielsen K.L."/>
            <person name="Sondergaard T.E."/>
        </authorList>
    </citation>
    <scope>NUCLEOTIDE SEQUENCE [LARGE SCALE GENOMIC DNA]</scope>
    <source>
        <strain evidence="2 3">AAU 773</strain>
    </source>
</reference>
<evidence type="ECO:0000259" key="1">
    <source>
        <dbReference type="SMART" id="SM00860"/>
    </source>
</evidence>
<dbReference type="SMART" id="SM00860">
    <property type="entry name" value="SMI1_KNR4"/>
    <property type="match status" value="1"/>
</dbReference>